<keyword evidence="4" id="KW-1185">Reference proteome</keyword>
<evidence type="ECO:0000256" key="1">
    <source>
        <dbReference type="SAM" id="MobiDB-lite"/>
    </source>
</evidence>
<sequence>MNSLLTVLFMFLWKTLPWLMVIGGVNSYYPRLGNYVCQDRNNQDERFVILDGKDPIDENLAESFFRRHKLSDTSRHDKDITIQLGEGKTLTVKNVNIIKIILKDLFVPEGRNNYVKLYTFLNFLFCPIRKIENKIYFFDSIKIEDNGLRKYDQTTRCTVEYCNIGLYLYEENTEVGTLLKGGTINKAFYVAIVPEKNEEFFSFYGLKFTVNVKALLKCPYKEWFHKHSSATFEPMEYITDEFPGVGNRHKYVPGYAERNLEKIHQDQNSKGFICGRVRQLKPLPTFNVGFEYGMNNDIIKSTNVRFDNGILFCGSNDLKDYYVFGYLSKRYQLIEGPEWKYFKDNIKLHYGQLLYAYKKSDVDERYNNFDANKAIPPSCIGENKELPATLKLNINGSPVSEFKSVVEEDGTYVFYYMIDEIKGTEVKLLSCYANLDNHKNDAFNEYYAKNYRFNIIMKKTIDKRIVSTPSEFEKSINKDNDFYGIYACKTTSQTPNKMLKESNIVIVPANNQVLRLIKKIVQAKAEELRCMKEDIEGNKLIQMDVTIPTQKVIKFFIKDKKKTNFDEAILYYYYIPDNKIKYQNETKLKCHYGNETRKIFIEITHDVNEGPPKNFPTSDDKLLLYVAGSLGITGLILIIIGAVVAILIKKKRKKRRLKELSLSKSGLSGGLNKSSTSKSKSLMTASSKRSSSKSIPNSKSMKTTSSTSKSKNNLNNIKITANIKTKSKSGSKISKIH</sequence>
<dbReference type="WBParaSite" id="PTRK_0000991200.1">
    <property type="protein sequence ID" value="PTRK_0000991200.1"/>
    <property type="gene ID" value="PTRK_0000991200"/>
</dbReference>
<proteinExistence type="predicted"/>
<evidence type="ECO:0000256" key="2">
    <source>
        <dbReference type="SAM" id="Phobius"/>
    </source>
</evidence>
<protein>
    <submittedName>
        <fullName evidence="5">6-cysteine protein</fullName>
    </submittedName>
</protein>
<feature type="region of interest" description="Disordered" evidence="1">
    <location>
        <begin position="665"/>
        <end position="737"/>
    </location>
</feature>
<feature type="transmembrane region" description="Helical" evidence="2">
    <location>
        <begin position="622"/>
        <end position="648"/>
    </location>
</feature>
<name>A0A0N4ZMZ6_PARTI</name>
<feature type="compositionally biased region" description="Low complexity" evidence="1">
    <location>
        <begin position="665"/>
        <end position="724"/>
    </location>
</feature>
<evidence type="ECO:0000313" key="4">
    <source>
        <dbReference type="Proteomes" id="UP000038045"/>
    </source>
</evidence>
<keyword evidence="2" id="KW-0812">Transmembrane</keyword>
<reference evidence="5" key="1">
    <citation type="submission" date="2017-02" db="UniProtKB">
        <authorList>
            <consortium name="WormBaseParasite"/>
        </authorList>
    </citation>
    <scope>IDENTIFICATION</scope>
</reference>
<dbReference type="Proteomes" id="UP000038045">
    <property type="component" value="Unplaced"/>
</dbReference>
<keyword evidence="3" id="KW-0732">Signal</keyword>
<evidence type="ECO:0000313" key="5">
    <source>
        <dbReference type="WBParaSite" id="PTRK_0000991200.1"/>
    </source>
</evidence>
<dbReference type="AlphaFoldDB" id="A0A0N4ZMZ6"/>
<keyword evidence="2" id="KW-0472">Membrane</keyword>
<organism evidence="4 5">
    <name type="scientific">Parastrongyloides trichosuri</name>
    <name type="common">Possum-specific nematode worm</name>
    <dbReference type="NCBI Taxonomy" id="131310"/>
    <lineage>
        <taxon>Eukaryota</taxon>
        <taxon>Metazoa</taxon>
        <taxon>Ecdysozoa</taxon>
        <taxon>Nematoda</taxon>
        <taxon>Chromadorea</taxon>
        <taxon>Rhabditida</taxon>
        <taxon>Tylenchina</taxon>
        <taxon>Panagrolaimomorpha</taxon>
        <taxon>Strongyloidoidea</taxon>
        <taxon>Strongyloididae</taxon>
        <taxon>Parastrongyloides</taxon>
    </lineage>
</organism>
<feature type="signal peptide" evidence="3">
    <location>
        <begin position="1"/>
        <end position="27"/>
    </location>
</feature>
<feature type="compositionally biased region" description="Basic residues" evidence="1">
    <location>
        <begin position="725"/>
        <end position="737"/>
    </location>
</feature>
<evidence type="ECO:0000256" key="3">
    <source>
        <dbReference type="SAM" id="SignalP"/>
    </source>
</evidence>
<feature type="chain" id="PRO_5005891972" evidence="3">
    <location>
        <begin position="28"/>
        <end position="737"/>
    </location>
</feature>
<keyword evidence="2" id="KW-1133">Transmembrane helix</keyword>
<accession>A0A0N4ZMZ6</accession>